<dbReference type="GO" id="GO:0043022">
    <property type="term" value="F:ribosome binding"/>
    <property type="evidence" value="ECO:0007669"/>
    <property type="project" value="InterPro"/>
</dbReference>
<gene>
    <name evidence="1" type="ORF">J8A68_005026</name>
</gene>
<dbReference type="GO" id="GO:0061671">
    <property type="term" value="C:Cbp3p-Cbp6 complex"/>
    <property type="evidence" value="ECO:0007669"/>
    <property type="project" value="InterPro"/>
</dbReference>
<dbReference type="GeneID" id="73471826"/>
<dbReference type="GO" id="GO:0034551">
    <property type="term" value="P:mitochondrial respiratory chain complex III assembly"/>
    <property type="evidence" value="ECO:0007669"/>
    <property type="project" value="TreeGrafter"/>
</dbReference>
<dbReference type="PANTHER" id="PTHR28250:SF1">
    <property type="entry name" value="CYTOCHROME B PRE-MRNA-PROCESSING PROTEIN 6"/>
    <property type="match status" value="1"/>
</dbReference>
<dbReference type="PANTHER" id="PTHR28250">
    <property type="entry name" value="CYTOCHROME B PRE-MRNA-PROCESSING PROTEIN 6"/>
    <property type="match status" value="1"/>
</dbReference>
<evidence type="ECO:0008006" key="3">
    <source>
        <dbReference type="Google" id="ProtNLM"/>
    </source>
</evidence>
<dbReference type="EMBL" id="JAGSYN010000219">
    <property type="protein sequence ID" value="KAG7661448.1"/>
    <property type="molecule type" value="Genomic_DNA"/>
</dbReference>
<dbReference type="AlphaFoldDB" id="A0A8J5QIM4"/>
<dbReference type="Pfam" id="PF20180">
    <property type="entry name" value="UQCC2_CBP6"/>
    <property type="match status" value="1"/>
</dbReference>
<evidence type="ECO:0000313" key="2">
    <source>
        <dbReference type="Proteomes" id="UP000694255"/>
    </source>
</evidence>
<reference evidence="1 2" key="1">
    <citation type="journal article" date="2021" name="DNA Res.">
        <title>Genome analysis of Candida subhashii reveals its hybrid nature and dual mitochondrial genome conformations.</title>
        <authorList>
            <person name="Mixao V."/>
            <person name="Hegedusova E."/>
            <person name="Saus E."/>
            <person name="Pryszcz L.P."/>
            <person name="Cillingova A."/>
            <person name="Nosek J."/>
            <person name="Gabaldon T."/>
        </authorList>
    </citation>
    <scope>NUCLEOTIDE SEQUENCE [LARGE SCALE GENOMIC DNA]</scope>
    <source>
        <strain evidence="1 2">CBS 10753</strain>
    </source>
</reference>
<dbReference type="OrthoDB" id="2107880at2759"/>
<evidence type="ECO:0000313" key="1">
    <source>
        <dbReference type="EMBL" id="KAG7661448.1"/>
    </source>
</evidence>
<keyword evidence="2" id="KW-1185">Reference proteome</keyword>
<sequence length="112" mass="13131">MSAKSAIQKKILTTLESIPKDRLKHYASFKDSQIKRFNDKEFITSLSEQELNEQYLAISRIAKNKYRDYYKISDKLLTPKGNPEYYKKIMAEINGESKENIFTAFKHVVFGK</sequence>
<comment type="caution">
    <text evidence="1">The sequence shown here is derived from an EMBL/GenBank/DDBJ whole genome shotgun (WGS) entry which is preliminary data.</text>
</comment>
<proteinExistence type="predicted"/>
<dbReference type="Proteomes" id="UP000694255">
    <property type="component" value="Unassembled WGS sequence"/>
</dbReference>
<name>A0A8J5QIM4_9ASCO</name>
<protein>
    <recommendedName>
        <fullName evidence="3">Cytochrome B pre-mRNA-processing protein 6</fullName>
    </recommendedName>
</protein>
<dbReference type="RefSeq" id="XP_049261681.1">
    <property type="nucleotide sequence ID" value="XM_049409048.1"/>
</dbReference>
<dbReference type="InterPro" id="IPR037653">
    <property type="entry name" value="Cbp6"/>
</dbReference>
<organism evidence="1 2">
    <name type="scientific">[Candida] subhashii</name>
    <dbReference type="NCBI Taxonomy" id="561895"/>
    <lineage>
        <taxon>Eukaryota</taxon>
        <taxon>Fungi</taxon>
        <taxon>Dikarya</taxon>
        <taxon>Ascomycota</taxon>
        <taxon>Saccharomycotina</taxon>
        <taxon>Pichiomycetes</taxon>
        <taxon>Debaryomycetaceae</taxon>
        <taxon>Spathaspora</taxon>
    </lineage>
</organism>
<accession>A0A8J5QIM4</accession>